<dbReference type="PANTHER" id="PTHR42693">
    <property type="entry name" value="ARYLSULFATASE FAMILY MEMBER"/>
    <property type="match status" value="1"/>
</dbReference>
<dbReference type="GO" id="GO:0004065">
    <property type="term" value="F:arylsulfatase activity"/>
    <property type="evidence" value="ECO:0007669"/>
    <property type="project" value="TreeGrafter"/>
</dbReference>
<accession>A0A7S3Q400</accession>
<evidence type="ECO:0000256" key="1">
    <source>
        <dbReference type="ARBA" id="ARBA00008779"/>
    </source>
</evidence>
<comment type="similarity">
    <text evidence="1">Belongs to the sulfatase family.</text>
</comment>
<feature type="compositionally biased region" description="Polar residues" evidence="5">
    <location>
        <begin position="244"/>
        <end position="257"/>
    </location>
</feature>
<evidence type="ECO:0000256" key="3">
    <source>
        <dbReference type="ARBA" id="ARBA00022801"/>
    </source>
</evidence>
<feature type="compositionally biased region" description="Polar residues" evidence="5">
    <location>
        <begin position="69"/>
        <end position="84"/>
    </location>
</feature>
<organism evidence="8">
    <name type="scientific">Chaetoceros debilis</name>
    <dbReference type="NCBI Taxonomy" id="122233"/>
    <lineage>
        <taxon>Eukaryota</taxon>
        <taxon>Sar</taxon>
        <taxon>Stramenopiles</taxon>
        <taxon>Ochrophyta</taxon>
        <taxon>Bacillariophyta</taxon>
        <taxon>Coscinodiscophyceae</taxon>
        <taxon>Chaetocerotophycidae</taxon>
        <taxon>Chaetocerotales</taxon>
        <taxon>Chaetocerotaceae</taxon>
        <taxon>Chaetoceros</taxon>
    </lineage>
</organism>
<dbReference type="EMBL" id="HBIO01012731">
    <property type="protein sequence ID" value="CAE0465060.1"/>
    <property type="molecule type" value="Transcribed_RNA"/>
</dbReference>
<keyword evidence="3" id="KW-0378">Hydrolase</keyword>
<dbReference type="InterPro" id="IPR003582">
    <property type="entry name" value="ShKT_dom"/>
</dbReference>
<feature type="compositionally biased region" description="Low complexity" evidence="5">
    <location>
        <begin position="211"/>
        <end position="243"/>
    </location>
</feature>
<evidence type="ECO:0000313" key="8">
    <source>
        <dbReference type="EMBL" id="CAE0465060.1"/>
    </source>
</evidence>
<feature type="compositionally biased region" description="Low complexity" evidence="5">
    <location>
        <begin position="110"/>
        <end position="178"/>
    </location>
</feature>
<evidence type="ECO:0000256" key="2">
    <source>
        <dbReference type="ARBA" id="ARBA00022723"/>
    </source>
</evidence>
<dbReference type="InterPro" id="IPR024607">
    <property type="entry name" value="Sulfatase_CS"/>
</dbReference>
<feature type="chain" id="PRO_5031041976" description="ShKT domain-containing protein" evidence="6">
    <location>
        <begin position="28"/>
        <end position="1001"/>
    </location>
</feature>
<dbReference type="AlphaFoldDB" id="A0A7S3Q400"/>
<dbReference type="SUPFAM" id="SSF53649">
    <property type="entry name" value="Alkaline phosphatase-like"/>
    <property type="match status" value="1"/>
</dbReference>
<keyword evidence="4" id="KW-0106">Calcium</keyword>
<reference evidence="8" key="1">
    <citation type="submission" date="2021-01" db="EMBL/GenBank/DDBJ databases">
        <authorList>
            <person name="Corre E."/>
            <person name="Pelletier E."/>
            <person name="Niang G."/>
            <person name="Scheremetjew M."/>
            <person name="Finn R."/>
            <person name="Kale V."/>
            <person name="Holt S."/>
            <person name="Cochrane G."/>
            <person name="Meng A."/>
            <person name="Brown T."/>
            <person name="Cohen L."/>
        </authorList>
    </citation>
    <scope>NUCLEOTIDE SEQUENCE</scope>
    <source>
        <strain evidence="8">MM31A-1</strain>
    </source>
</reference>
<dbReference type="PROSITE" id="PS51670">
    <property type="entry name" value="SHKT"/>
    <property type="match status" value="1"/>
</dbReference>
<feature type="compositionally biased region" description="Polar residues" evidence="5">
    <location>
        <begin position="355"/>
        <end position="384"/>
    </location>
</feature>
<dbReference type="PROSITE" id="PS00523">
    <property type="entry name" value="SULFATASE_1"/>
    <property type="match status" value="1"/>
</dbReference>
<keyword evidence="2" id="KW-0479">Metal-binding</keyword>
<feature type="signal peptide" evidence="6">
    <location>
        <begin position="1"/>
        <end position="27"/>
    </location>
</feature>
<dbReference type="PANTHER" id="PTHR42693:SF53">
    <property type="entry name" value="ENDO-4-O-SULFATASE"/>
    <property type="match status" value="1"/>
</dbReference>
<feature type="compositionally biased region" description="Low complexity" evidence="5">
    <location>
        <begin position="385"/>
        <end position="403"/>
    </location>
</feature>
<dbReference type="Gene3D" id="3.40.720.10">
    <property type="entry name" value="Alkaline Phosphatase, subunit A"/>
    <property type="match status" value="1"/>
</dbReference>
<name>A0A7S3Q400_9STRA</name>
<dbReference type="GO" id="GO:0046872">
    <property type="term" value="F:metal ion binding"/>
    <property type="evidence" value="ECO:0007669"/>
    <property type="project" value="UniProtKB-KW"/>
</dbReference>
<feature type="compositionally biased region" description="Low complexity" evidence="5">
    <location>
        <begin position="185"/>
        <end position="201"/>
    </location>
</feature>
<keyword evidence="6" id="KW-0732">Signal</keyword>
<dbReference type="Pfam" id="PF00884">
    <property type="entry name" value="Sulfatase"/>
    <property type="match status" value="1"/>
</dbReference>
<evidence type="ECO:0000256" key="5">
    <source>
        <dbReference type="SAM" id="MobiDB-lite"/>
    </source>
</evidence>
<evidence type="ECO:0000259" key="7">
    <source>
        <dbReference type="PROSITE" id="PS51670"/>
    </source>
</evidence>
<gene>
    <name evidence="8" type="ORF">CDEB00056_LOCUS9901</name>
</gene>
<feature type="domain" description="ShKT" evidence="7">
    <location>
        <begin position="967"/>
        <end position="1001"/>
    </location>
</feature>
<feature type="region of interest" description="Disordered" evidence="5">
    <location>
        <begin position="41"/>
        <end position="426"/>
    </location>
</feature>
<dbReference type="InterPro" id="IPR000917">
    <property type="entry name" value="Sulfatase_N"/>
</dbReference>
<dbReference type="InterPro" id="IPR017850">
    <property type="entry name" value="Alkaline_phosphatase_core_sf"/>
</dbReference>
<dbReference type="Pfam" id="PF01549">
    <property type="entry name" value="ShK"/>
    <property type="match status" value="1"/>
</dbReference>
<dbReference type="InterPro" id="IPR050738">
    <property type="entry name" value="Sulfatase"/>
</dbReference>
<feature type="compositionally biased region" description="Low complexity" evidence="5">
    <location>
        <begin position="259"/>
        <end position="309"/>
    </location>
</feature>
<feature type="compositionally biased region" description="Low complexity" evidence="5">
    <location>
        <begin position="331"/>
        <end position="353"/>
    </location>
</feature>
<evidence type="ECO:0000256" key="4">
    <source>
        <dbReference type="ARBA" id="ARBA00022837"/>
    </source>
</evidence>
<evidence type="ECO:0000256" key="6">
    <source>
        <dbReference type="SAM" id="SignalP"/>
    </source>
</evidence>
<proteinExistence type="inferred from homology"/>
<sequence length="1001" mass="109002">MSKMSLTRKNICKFLIAWLYFAPCVQGQQIRATRRSLSNLSESISASPEQIDVVEPSPTKSPISMPVQDKSSTETPSQTSTKAPTITKALSDGPSVKPSPGPSIAHSDIPSRLPTTSPTLSSEMPSELPSESVVPSLQPSVSPTLSPSESNAPSLSPSSIPTASPSEYHSSSPSNVPSQHPTQIPTSSALPTSSPTSFPSRRPSPSPSPTLRPTLSLSSSPSGTISTKPSPSPTRTPTLAPSSKPSNDPTSSPTESPISWPTESPATSPSSMPSDDPSSLPSLEPTSSPSLKPSNSPTSSPSLNPTNSPTSPPSQSPSAFPSDQPTPSPSASPSETPTLSPSDSPSSVLSEMPTNDPSENPSLTPSDSPSQIPSLMPSVNASKKPSSSPSSLPTLSPSSTPTSNPTPQPSSSPSLDPTASPTEKRPNLIMILTDEHNYRTLSSYRDYLASKVGSYSTDVWGDVRLDTPNIDMLAKEGALYSNFYTVAPLCTPSRASFMTGMYPAFTGNSALNHGEMDQDMTTFAKILKDKKAYRTGYFGKWHLDGEHTPGWGHNGRMFGFEQNKYRFNRGHFKWIDKVDGNMVGYEIEDEWRFAGRQSEHFTTDYLIDRGIDFMKTSVNRNDPFAMVISIPDPHGPNDNRRYYRDMYKDLQFKVPKTAKAAMNYNPAAPGWNYFDLDEIPLAEADDYLQELEDSKNWQTSMQQYYGMVKCIDHNIGKLMSAIKDLDIDEDTIIVFTSDHGDLLMEHGKNNKGRPYDTAAGIPFLIRYPAKVPAGKVVETAYSSVDFAPTILSLMGVTDTGIDFQGVDGTEELLNSDMVSLDEEKVIISMDSGKTPTWAMAQLGWNKLVISKGDNPWLFDLILDPNEMYNYMNSYLHADIQEKLQNAITEALFKYKIPLSWYANNIYIDTPSCTDKKDILPLSYGPLARCTDIGTTVNSQKCEAQSKIRNHCPVTCKSCCQDTDGIMIVEEEVFTSCAELKSRGKCMWAKVESFCPVTCGKC</sequence>
<protein>
    <recommendedName>
        <fullName evidence="7">ShKT domain-containing protein</fullName>
    </recommendedName>
</protein>